<dbReference type="OrthoDB" id="899at2759"/>
<dbReference type="GO" id="GO:0005667">
    <property type="term" value="C:transcription regulator complex"/>
    <property type="evidence" value="ECO:0007669"/>
    <property type="project" value="TreeGrafter"/>
</dbReference>
<comment type="subcellular location">
    <subcellularLocation>
        <location evidence="1">Nucleus</location>
    </subcellularLocation>
</comment>
<evidence type="ECO:0000256" key="8">
    <source>
        <dbReference type="ARBA" id="ARBA00048017"/>
    </source>
</evidence>
<dbReference type="PANTHER" id="PTHR13808:SF1">
    <property type="entry name" value="HISTONE ACETYLTRANSFERASE"/>
    <property type="match status" value="1"/>
</dbReference>
<evidence type="ECO:0000256" key="6">
    <source>
        <dbReference type="ARBA" id="ARBA00023163"/>
    </source>
</evidence>
<keyword evidence="5" id="KW-0805">Transcription regulation</keyword>
<evidence type="ECO:0000256" key="2">
    <source>
        <dbReference type="ARBA" id="ARBA00013184"/>
    </source>
</evidence>
<dbReference type="GO" id="GO:0031490">
    <property type="term" value="F:chromatin DNA binding"/>
    <property type="evidence" value="ECO:0007669"/>
    <property type="project" value="TreeGrafter"/>
</dbReference>
<accession>W7T8Y0</accession>
<evidence type="ECO:0000256" key="7">
    <source>
        <dbReference type="ARBA" id="ARBA00023242"/>
    </source>
</evidence>
<dbReference type="Proteomes" id="UP000019335">
    <property type="component" value="Unassembled WGS sequence"/>
</dbReference>
<sequence>MAQGKKLWTGRGELTAHTHSHRPVPPPSFPQEQGIVHSITTLYDEHFLDPNNDATVLPYMEGDYWIGEVENLIKEIDDEEKEEAEEAASGGKGGRKGGREGGREG</sequence>
<evidence type="ECO:0000256" key="5">
    <source>
        <dbReference type="ARBA" id="ARBA00023015"/>
    </source>
</evidence>
<protein>
    <recommendedName>
        <fullName evidence="2">histone acetyltransferase</fullName>
        <ecNumber evidence="2">2.3.1.48</ecNumber>
    </recommendedName>
</protein>
<evidence type="ECO:0000259" key="10">
    <source>
        <dbReference type="PROSITE" id="PS51727"/>
    </source>
</evidence>
<feature type="compositionally biased region" description="Acidic residues" evidence="9">
    <location>
        <begin position="76"/>
        <end position="86"/>
    </location>
</feature>
<dbReference type="GO" id="GO:0005634">
    <property type="term" value="C:nucleus"/>
    <property type="evidence" value="ECO:0007669"/>
    <property type="project" value="UniProtKB-SubCell"/>
</dbReference>
<keyword evidence="3" id="KW-0808">Transferase</keyword>
<comment type="catalytic activity">
    <reaction evidence="8">
        <text>L-lysyl-[protein] + acetyl-CoA = N(6)-acetyl-L-lysyl-[protein] + CoA + H(+)</text>
        <dbReference type="Rhea" id="RHEA:45948"/>
        <dbReference type="Rhea" id="RHEA-COMP:9752"/>
        <dbReference type="Rhea" id="RHEA-COMP:10731"/>
        <dbReference type="ChEBI" id="CHEBI:15378"/>
        <dbReference type="ChEBI" id="CHEBI:29969"/>
        <dbReference type="ChEBI" id="CHEBI:57287"/>
        <dbReference type="ChEBI" id="CHEBI:57288"/>
        <dbReference type="ChEBI" id="CHEBI:61930"/>
        <dbReference type="EC" id="2.3.1.48"/>
    </reaction>
</comment>
<feature type="region of interest" description="Disordered" evidence="9">
    <location>
        <begin position="1"/>
        <end position="32"/>
    </location>
</feature>
<keyword evidence="4" id="KW-0156">Chromatin regulator</keyword>
<keyword evidence="6" id="KW-0804">Transcription</keyword>
<proteinExistence type="predicted"/>
<evidence type="ECO:0000313" key="12">
    <source>
        <dbReference type="Proteomes" id="UP000019335"/>
    </source>
</evidence>
<keyword evidence="7" id="KW-0539">Nucleus</keyword>
<evidence type="ECO:0000256" key="9">
    <source>
        <dbReference type="SAM" id="MobiDB-lite"/>
    </source>
</evidence>
<reference evidence="11 12" key="1">
    <citation type="journal article" date="2014" name="Mol. Plant">
        <title>Chromosome Scale Genome Assembly and Transcriptome Profiling of Nannochloropsis gaditana in Nitrogen Depletion.</title>
        <authorList>
            <person name="Corteggiani Carpinelli E."/>
            <person name="Telatin A."/>
            <person name="Vitulo N."/>
            <person name="Forcato C."/>
            <person name="D'Angelo M."/>
            <person name="Schiavon R."/>
            <person name="Vezzi A."/>
            <person name="Giacometti G.M."/>
            <person name="Morosinotto T."/>
            <person name="Valle G."/>
        </authorList>
    </citation>
    <scope>NUCLEOTIDE SEQUENCE [LARGE SCALE GENOMIC DNA]</scope>
    <source>
        <strain evidence="11 12">B-31</strain>
    </source>
</reference>
<dbReference type="PROSITE" id="PS51727">
    <property type="entry name" value="CBP_P300_HAT"/>
    <property type="match status" value="1"/>
</dbReference>
<comment type="caution">
    <text evidence="11">The sequence shown here is derived from an EMBL/GenBank/DDBJ whole genome shotgun (WGS) entry which is preliminary data.</text>
</comment>
<feature type="region of interest" description="Disordered" evidence="9">
    <location>
        <begin position="76"/>
        <end position="105"/>
    </location>
</feature>
<feature type="domain" description="CBP/p300-type HAT" evidence="10">
    <location>
        <begin position="1"/>
        <end position="105"/>
    </location>
</feature>
<gene>
    <name evidence="11" type="ORF">Naga_102996g1</name>
</gene>
<dbReference type="GO" id="GO:0004402">
    <property type="term" value="F:histone acetyltransferase activity"/>
    <property type="evidence" value="ECO:0007669"/>
    <property type="project" value="InterPro"/>
</dbReference>
<name>W7T8Y0_9STRA</name>
<dbReference type="PANTHER" id="PTHR13808">
    <property type="entry name" value="CBP/P300-RELATED"/>
    <property type="match status" value="1"/>
</dbReference>
<evidence type="ECO:0000256" key="1">
    <source>
        <dbReference type="ARBA" id="ARBA00004123"/>
    </source>
</evidence>
<dbReference type="GO" id="GO:0000123">
    <property type="term" value="C:histone acetyltransferase complex"/>
    <property type="evidence" value="ECO:0007669"/>
    <property type="project" value="TreeGrafter"/>
</dbReference>
<evidence type="ECO:0000256" key="3">
    <source>
        <dbReference type="ARBA" id="ARBA00022679"/>
    </source>
</evidence>
<dbReference type="InterPro" id="IPR031162">
    <property type="entry name" value="CBP_P300_HAT"/>
</dbReference>
<dbReference type="EMBL" id="AZIL01003699">
    <property type="protein sequence ID" value="EWM19928.1"/>
    <property type="molecule type" value="Genomic_DNA"/>
</dbReference>
<dbReference type="InterPro" id="IPR013178">
    <property type="entry name" value="Histone_AcTrfase_Rtt109/CBP"/>
</dbReference>
<organism evidence="11 12">
    <name type="scientific">Nannochloropsis gaditana</name>
    <dbReference type="NCBI Taxonomy" id="72520"/>
    <lineage>
        <taxon>Eukaryota</taxon>
        <taxon>Sar</taxon>
        <taxon>Stramenopiles</taxon>
        <taxon>Ochrophyta</taxon>
        <taxon>Eustigmatophyceae</taxon>
        <taxon>Eustigmatales</taxon>
        <taxon>Monodopsidaceae</taxon>
        <taxon>Nannochloropsis</taxon>
    </lineage>
</organism>
<dbReference type="AlphaFoldDB" id="W7T8Y0"/>
<evidence type="ECO:0000256" key="4">
    <source>
        <dbReference type="ARBA" id="ARBA00022853"/>
    </source>
</evidence>
<dbReference type="GO" id="GO:0045944">
    <property type="term" value="P:positive regulation of transcription by RNA polymerase II"/>
    <property type="evidence" value="ECO:0007669"/>
    <property type="project" value="TreeGrafter"/>
</dbReference>
<evidence type="ECO:0000313" key="11">
    <source>
        <dbReference type="EMBL" id="EWM19928.1"/>
    </source>
</evidence>
<dbReference type="EC" id="2.3.1.48" evidence="2"/>
<dbReference type="GO" id="GO:0003713">
    <property type="term" value="F:transcription coactivator activity"/>
    <property type="evidence" value="ECO:0007669"/>
    <property type="project" value="TreeGrafter"/>
</dbReference>
<keyword evidence="12" id="KW-1185">Reference proteome</keyword>